<dbReference type="Proteomes" id="UP000316759">
    <property type="component" value="Unassembled WGS sequence"/>
</dbReference>
<reference evidence="3 4" key="1">
    <citation type="submission" date="2019-04" db="EMBL/GenBank/DDBJ databases">
        <title>Annotation for the trematode Fasciola gigantica.</title>
        <authorList>
            <person name="Choi Y.-J."/>
        </authorList>
    </citation>
    <scope>NUCLEOTIDE SEQUENCE [LARGE SCALE GENOMIC DNA]</scope>
    <source>
        <strain evidence="3">Uganda_cow_1</strain>
    </source>
</reference>
<keyword evidence="4" id="KW-1185">Reference proteome</keyword>
<evidence type="ECO:0000313" key="3">
    <source>
        <dbReference type="EMBL" id="TPP57140.1"/>
    </source>
</evidence>
<dbReference type="PANTHER" id="PTHR12897">
    <property type="entry name" value="COLON CANCER-ASSOCIATED PROTEIN MIC1"/>
    <property type="match status" value="1"/>
</dbReference>
<dbReference type="OrthoDB" id="26384at2759"/>
<organism evidence="3 4">
    <name type="scientific">Fasciola gigantica</name>
    <name type="common">Giant liver fluke</name>
    <dbReference type="NCBI Taxonomy" id="46835"/>
    <lineage>
        <taxon>Eukaryota</taxon>
        <taxon>Metazoa</taxon>
        <taxon>Spiralia</taxon>
        <taxon>Lophotrochozoa</taxon>
        <taxon>Platyhelminthes</taxon>
        <taxon>Trematoda</taxon>
        <taxon>Digenea</taxon>
        <taxon>Plagiorchiida</taxon>
        <taxon>Echinostomata</taxon>
        <taxon>Echinostomatoidea</taxon>
        <taxon>Fasciolidae</taxon>
        <taxon>Fasciola</taxon>
    </lineage>
</organism>
<dbReference type="GO" id="GO:0035658">
    <property type="term" value="C:Mon1-Ccz1 complex"/>
    <property type="evidence" value="ECO:0007669"/>
    <property type="project" value="InterPro"/>
</dbReference>
<accession>A0A504YGT8</accession>
<dbReference type="GO" id="GO:0010506">
    <property type="term" value="P:regulation of autophagy"/>
    <property type="evidence" value="ECO:0007669"/>
    <property type="project" value="InterPro"/>
</dbReference>
<dbReference type="Pfam" id="PF07035">
    <property type="entry name" value="RMC1_C"/>
    <property type="match status" value="1"/>
</dbReference>
<gene>
    <name evidence="3" type="ORF">FGIG_01540</name>
</gene>
<dbReference type="EMBL" id="SUNJ01013614">
    <property type="protein sequence ID" value="TPP57140.1"/>
    <property type="molecule type" value="Genomic_DNA"/>
</dbReference>
<dbReference type="InterPro" id="IPR009755">
    <property type="entry name" value="RMC1_C"/>
</dbReference>
<dbReference type="GO" id="GO:0031902">
    <property type="term" value="C:late endosome membrane"/>
    <property type="evidence" value="ECO:0007669"/>
    <property type="project" value="TreeGrafter"/>
</dbReference>
<name>A0A504YGT8_FASGI</name>
<evidence type="ECO:0000313" key="4">
    <source>
        <dbReference type="Proteomes" id="UP000316759"/>
    </source>
</evidence>
<dbReference type="PANTHER" id="PTHR12897:SF4">
    <property type="entry name" value="REGULATOR OF MON1-CCZ1 COMPLEX"/>
    <property type="match status" value="1"/>
</dbReference>
<dbReference type="InterPro" id="IPR049040">
    <property type="entry name" value="RMC1_N"/>
</dbReference>
<feature type="domain" description="Regulator of MON1-CCZ1 complex N-terminal" evidence="2">
    <location>
        <begin position="23"/>
        <end position="143"/>
    </location>
</feature>
<proteinExistence type="predicted"/>
<dbReference type="Pfam" id="PF21029">
    <property type="entry name" value="RMC1_N"/>
    <property type="match status" value="1"/>
</dbReference>
<dbReference type="STRING" id="46835.A0A504YGT8"/>
<sequence length="703" mass="79704">MPHFLSFSENPMIFEPIGTNSNVFFDVSRQQIFTLRSRGAMGVTVKSPDAEDVLNFRIDDRGDVLSIKFSPGNGILAMQRTQRSVDFMNFSSLGPEDQPEYSQSCKTKTGKLLGYVWLNSTDILLVSTDHLEVHQVSPTKRSVRLMKHVNHPTRWYLWEDSARVLVTSSEMAKNSFNLFHFRTPHTITKVCKFEIPSPHGNESSAIEPDRCLLLAVYGHLHFVHISNCGTEEEEEEPTGTNIRLYRLKMDGSVKLTDVLLLEATGALSINLVDNLILVHHQSKMVTFVYDIAVRGKQSPTKVFIHKPIIQPPQSIAPLFLASKTVPALSSNLDALVPVELYSSNWVVYPPNTVIDGNLGCLWTIKLHNEVATQLIPNRVHVIEFLLNRSDAKEILLDYCAHLSVTSCAEVANNMLCNLSPETCYQFRRDGLSARLDEFASIFKRFGEVFHHSERKSSVLSRIVSAEPDEGASDTQMTLPRRMSSHEGSFVESYTLPYTIEQNDVSTQIFQCSQENENFHVRSFLYAVLVEFIRALIEHDLEVDNSLQELLVSTIARLDDYTQLTYCIQSRFISDSKPIALQLLSLESMYPAAGQLALDMLKRLNFSNEDVLEVLLLKGKLVEALRFCQMRPHLLRQDRSWAERILTKALESSDNLLLFTVYRFFELLDQRNKESVPFLSDPGMEKFTKALTEAFGTSVLLPPL</sequence>
<dbReference type="AlphaFoldDB" id="A0A504YGT8"/>
<dbReference type="GO" id="GO:0005765">
    <property type="term" value="C:lysosomal membrane"/>
    <property type="evidence" value="ECO:0007669"/>
    <property type="project" value="TreeGrafter"/>
</dbReference>
<evidence type="ECO:0000259" key="2">
    <source>
        <dbReference type="Pfam" id="PF21029"/>
    </source>
</evidence>
<feature type="domain" description="Mic1" evidence="1">
    <location>
        <begin position="448"/>
        <end position="678"/>
    </location>
</feature>
<evidence type="ECO:0000259" key="1">
    <source>
        <dbReference type="Pfam" id="PF07035"/>
    </source>
</evidence>
<protein>
    <submittedName>
        <fullName evidence="3">Uncharacterized protein</fullName>
    </submittedName>
</protein>
<comment type="caution">
    <text evidence="3">The sequence shown here is derived from an EMBL/GenBank/DDBJ whole genome shotgun (WGS) entry which is preliminary data.</text>
</comment>
<dbReference type="InterPro" id="IPR040371">
    <property type="entry name" value="RMC1"/>
</dbReference>